<evidence type="ECO:0000256" key="6">
    <source>
        <dbReference type="ARBA" id="ARBA00022801"/>
    </source>
</evidence>
<evidence type="ECO:0000256" key="3">
    <source>
        <dbReference type="ARBA" id="ARBA00022692"/>
    </source>
</evidence>
<evidence type="ECO:0000256" key="7">
    <source>
        <dbReference type="ARBA" id="ARBA00022912"/>
    </source>
</evidence>
<evidence type="ECO:0000256" key="12">
    <source>
        <dbReference type="ARBA" id="ARBA00051722"/>
    </source>
</evidence>
<evidence type="ECO:0000256" key="5">
    <source>
        <dbReference type="ARBA" id="ARBA00022737"/>
    </source>
</evidence>
<dbReference type="GO" id="GO:0032502">
    <property type="term" value="P:developmental process"/>
    <property type="evidence" value="ECO:0007669"/>
    <property type="project" value="UniProtKB-ARBA"/>
</dbReference>
<evidence type="ECO:0000256" key="11">
    <source>
        <dbReference type="ARBA" id="ARBA00025789"/>
    </source>
</evidence>
<keyword evidence="16" id="KW-1185">Reference proteome</keyword>
<evidence type="ECO:0000313" key="15">
    <source>
        <dbReference type="Ensembl" id="ENSCPVP00000025293.1"/>
    </source>
</evidence>
<dbReference type="SUPFAM" id="SSF52799">
    <property type="entry name" value="(Phosphotyrosine protein) phosphatases II"/>
    <property type="match status" value="2"/>
</dbReference>
<dbReference type="EC" id="3.1.3.48" evidence="2"/>
<dbReference type="SMART" id="SM00194">
    <property type="entry name" value="PTPc"/>
    <property type="match status" value="2"/>
</dbReference>
<evidence type="ECO:0000256" key="9">
    <source>
        <dbReference type="ARBA" id="ARBA00023136"/>
    </source>
</evidence>
<dbReference type="InterPro" id="IPR041201">
    <property type="entry name" value="PTPRJ_TM"/>
</dbReference>
<dbReference type="Gene3D" id="3.90.190.10">
    <property type="entry name" value="Protein tyrosine phosphatase superfamily"/>
    <property type="match status" value="2"/>
</dbReference>
<evidence type="ECO:0000256" key="1">
    <source>
        <dbReference type="ARBA" id="ARBA00004479"/>
    </source>
</evidence>
<reference evidence="15" key="2">
    <citation type="submission" date="2025-08" db="UniProtKB">
        <authorList>
            <consortium name="Ensembl"/>
        </authorList>
    </citation>
    <scope>IDENTIFICATION</scope>
</reference>
<feature type="region of interest" description="Disordered" evidence="13">
    <location>
        <begin position="1"/>
        <end position="78"/>
    </location>
</feature>
<keyword evidence="4" id="KW-0732">Signal</keyword>
<dbReference type="InterPro" id="IPR000242">
    <property type="entry name" value="PTP_cat"/>
</dbReference>
<dbReference type="FunFam" id="3.90.190.10:FF:000009">
    <property type="entry name" value="Receptor-type tyrosine-protein phosphatase beta"/>
    <property type="match status" value="1"/>
</dbReference>
<dbReference type="PROSITE" id="PS50056">
    <property type="entry name" value="TYR_PHOSPHATASE_2"/>
    <property type="match status" value="2"/>
</dbReference>
<dbReference type="CDD" id="cd14618">
    <property type="entry name" value="R-PTPc-V"/>
    <property type="match status" value="1"/>
</dbReference>
<dbReference type="FunFam" id="2.60.40.10:FF:000369">
    <property type="entry name" value="Protein tyrosine phosphatase, receptor type B"/>
    <property type="match status" value="8"/>
</dbReference>
<dbReference type="PRINTS" id="PR00700">
    <property type="entry name" value="PRTYPHPHTASE"/>
</dbReference>
<evidence type="ECO:0000256" key="14">
    <source>
        <dbReference type="SAM" id="Phobius"/>
    </source>
</evidence>
<dbReference type="CDD" id="cd00063">
    <property type="entry name" value="FN3"/>
    <property type="match status" value="10"/>
</dbReference>
<protein>
    <recommendedName>
        <fullName evidence="2">protein-tyrosine-phosphatase</fullName>
        <ecNumber evidence="2">3.1.3.48</ecNumber>
    </recommendedName>
</protein>
<evidence type="ECO:0000256" key="8">
    <source>
        <dbReference type="ARBA" id="ARBA00022989"/>
    </source>
</evidence>
<dbReference type="Proteomes" id="UP000694382">
    <property type="component" value="Chromosome 26"/>
</dbReference>
<name>A0A8U8BDJ2_GEOPR</name>
<feature type="transmembrane region" description="Helical" evidence="14">
    <location>
        <begin position="1751"/>
        <end position="1772"/>
    </location>
</feature>
<dbReference type="InterPro" id="IPR036116">
    <property type="entry name" value="FN3_sf"/>
</dbReference>
<keyword evidence="7" id="KW-0904">Protein phosphatase</keyword>
<dbReference type="SMART" id="SM00404">
    <property type="entry name" value="PTPc_motif"/>
    <property type="match status" value="2"/>
</dbReference>
<accession>A0A8U8BDJ2</accession>
<dbReference type="InterPro" id="IPR050713">
    <property type="entry name" value="RTP_Phos/Ushers"/>
</dbReference>
<dbReference type="PROSITE" id="PS50055">
    <property type="entry name" value="TYR_PHOSPHATASE_PTP"/>
    <property type="match status" value="2"/>
</dbReference>
<evidence type="ECO:0000256" key="13">
    <source>
        <dbReference type="SAM" id="MobiDB-lite"/>
    </source>
</evidence>
<dbReference type="Pfam" id="PF00041">
    <property type="entry name" value="fn3"/>
    <property type="match status" value="9"/>
</dbReference>
<dbReference type="SUPFAM" id="SSF49265">
    <property type="entry name" value="Fibronectin type III"/>
    <property type="match status" value="14"/>
</dbReference>
<keyword evidence="3 14" id="KW-0812">Transmembrane</keyword>
<evidence type="ECO:0000256" key="10">
    <source>
        <dbReference type="ARBA" id="ARBA00023180"/>
    </source>
</evidence>
<dbReference type="Gene3D" id="2.60.40.10">
    <property type="entry name" value="Immunoglobulins"/>
    <property type="match status" value="15"/>
</dbReference>
<reference evidence="15" key="1">
    <citation type="submission" date="2020-02" db="EMBL/GenBank/DDBJ databases">
        <authorList>
            <person name="Enbody D E."/>
            <person name="Pettersson E M."/>
        </authorList>
    </citation>
    <scope>NUCLEOTIDE SEQUENCE [LARGE SCALE GENOMIC DNA]</scope>
</reference>
<dbReference type="PROSITE" id="PS50853">
    <property type="entry name" value="FN3"/>
    <property type="match status" value="9"/>
</dbReference>
<keyword evidence="5" id="KW-0677">Repeat</keyword>
<dbReference type="GO" id="GO:0004725">
    <property type="term" value="F:protein tyrosine phosphatase activity"/>
    <property type="evidence" value="ECO:0007669"/>
    <property type="project" value="UniProtKB-EC"/>
</dbReference>
<dbReference type="InterPro" id="IPR000387">
    <property type="entry name" value="Tyr_Pase_dom"/>
</dbReference>
<keyword evidence="8 14" id="KW-1133">Transmembrane helix</keyword>
<keyword evidence="6" id="KW-0378">Hydrolase</keyword>
<dbReference type="InterPro" id="IPR016130">
    <property type="entry name" value="Tyr_Pase_AS"/>
</dbReference>
<dbReference type="InterPro" id="IPR029021">
    <property type="entry name" value="Prot-tyrosine_phosphatase-like"/>
</dbReference>
<sequence>MPERAPARAEPRRRQRLPPRPPALPAARSRSPGPQRTRTCGDNSKCAQREAAAPAGLLPGWRRALPPPRASAPGRGATRWPVPIDVILSPALGKHAGTQLLAAVGHGAGWGQPLLKNCPPRQLCRPSDLLPPGPHEVTAAAAAGAVRAAAPRDPGTGTLLNVSVSDHDRSDSLLLSWDEPEGGARGYFLALSPLGSGMLLQNGSAGPNTTSFWFHGLTPGTRYEIEVTAMLACRDTTSQTITAQTSPSPVLNLTLSSSSSSSLRAAWAHGHGLRDSYSLALWHSHSQSLVRNVSLLPSTSTFLFEGLQAGSEYALKVSTLAGPRQASTSTHQWTAPSVPTQLRLSPGSSTSLVASWAGAAGAAWLHLELHNLLTQKVSMSLSARRGLSSYTFQHLHPGTHYWLGLSATAGPYTALGPNATAWTYPLSPDNVTLSSAEEQNSLEARWSVPGGHRDFYLVTLQEGQDSAPARNISVGGDNDHVTFHGLSPGQQYSVQVVVVAGPYRASAQSSAAWTEPRAPSAVSLSSQGSPHSLLASWEEASGEGYVLVLSLAEHPVQNSSLPRGVTSFTYEGLRPGTLYTFEVSTVAGPYTSSPQCISNWTYPLPPEQLTLSNGGHSTSLQASWRAASSGSTGYTGTLWETKSQEQVRNVTVGSDWTNVTLENLVPGRQYTLEMAAVAGPYRSPVRSATDWTYPLAPSGVTLTNTRRPMGLSAFWDKAAGDVDQFHLQLYSKSHAAQRNTSVGPNTHNFTFLGLSPGTQYFLKVTVVAGPYRSSSHFATEWTYPLSLANVSVQPGREPQELHVSWVESGGGRDHLVQLSVAESLSIIRNVSVPRGVTQLALQGLVPGSRYRVEIISQAGPHRISSQTAIGYTVPLAPRSLSASPVNAARALAVHWEAAAGHRDGYLLSVLQEGSSAQPRNLEAGKDSTNVTVPQLEAGTCYLVRIWAVAGPYRSLPENITGCTVPAAPTNLSLTNPGSSSELYTSWNKPPGRRDHYHVTLYSLSTQSRIQVQTLSPDALNTTWTQLEAGSKFAVQVTAVKGSLEASSINVTQWTYPLAPVNLTLSSPSGSALVVSWAVLGRGAEGFVVDAHDTASGTPVGHTLLGGHARSHILRSLSPGTRYSVAVSATAGPFHASTPNLTHCTSPLPPAAVRLLSSGHPDRLSVAWGAPAGGRDGYSLTLYRAALGTVAATASLGRDTHNFTFTGLAPGHEYSLEVAATAGQYQAAAPKISAWTSPLPPAAVRLLSSGHPDRLSVAWGAPAGGRDGYSLTLYRAALGTVAATASLGRDTHNFTFTGLAPGSKYLLEVASVAGSFRAPAGNVSNWTYPLAPRSVYMTNQGYPNRLSASWRAEPQGQDGYRLLLYHSGSGIVAANVSVGKGTSKFTFSGLAPGHKYLLEVVSMAGPYAASAGNISDWTTPSVPQNLSAVAEGNSTMLISWGSVPGQQDECQLWLRDPRNSSLPWRHSLARGQAQHLLQGLIPGRNYSVSLSCVAGPYWSSTKPLAVPVEPDPVKDVQCLPESRSLYLNWTSSPGDVEAYEVVTERLSEGPPTSRLTMSIPSSEASLEGLEPNSSYQILVSTVGMNTLRSQAVTLLCSTAVEPLPPPLRAEVFPVEASSTVIISPELFSEENGQIEYYGVIATTNGSLLRPTQEIMSSTWYDHYYGTEDSYLAVLLPNPFHQRSSPNTWRVPVGTEECGQSRATCNGKLKANEQYRFSIAAFTKYDPVAPAVTFTMFSAAGSSADTAPLSMPIIAGIIVGFLLTLAAVFALVYWKQLKARRTKKSSPTQEMVTYSLRNVHRPVPLQNFKQYYEMKTASANHAFFQEFEELKEVGKEQSKVEAELPANVSKNRYPHVLPYDHSRVKLSQLGQDPHSDYINANFMPGYTSQQEFIATQGPLKKTIEDFWRLVWEQNVCNIIMLTVCMENGRVLCDHYWPSESAPVSYGQVRVHLLMQSSSEEWTVREFKLWHEGLGAERFVSHLHYTAWPDHGIPESTTSIMAFRELVQEHIQSTKDAGPTLVHCSAGVGRTGTFIALDRLLQQMRQEKVVDIFGVVYSLRMNRYLMIQTLSQYIFLHSCILDKILEEPLLDLSGTQRSCPIPLKSFAQHCAQKAAKSHMGFLREYEALLEVVKEEASSASPSSGSQQARPSSSILPYDRSRVKFSLLEQGPLSGLLQVWRVPGCSSSRDYLAVHGPDKLTMEDFWTLVWEQDVHTILTLLPWQEKGEVPGEVCWPLEGDSLCTRTLTIQCDTEKLVSGWRCTQLRLKHEKKAKERQVQRFLYTLWSSKKQPEVQSLVELLAAVRRGSAPRRRGGPVLLHCSGDMSQMGTLISLDCLLHQMKAERTVDIYGVSLQLARSCCLLTPTLDQYVFLHTCIQDILAQNQP</sequence>
<feature type="compositionally biased region" description="Basic and acidic residues" evidence="13">
    <location>
        <begin position="1"/>
        <end position="12"/>
    </location>
</feature>
<dbReference type="Pfam" id="PF00102">
    <property type="entry name" value="Y_phosphatase"/>
    <property type="match status" value="2"/>
</dbReference>
<dbReference type="GO" id="GO:0016020">
    <property type="term" value="C:membrane"/>
    <property type="evidence" value="ECO:0007669"/>
    <property type="project" value="UniProtKB-SubCell"/>
</dbReference>
<dbReference type="Ensembl" id="ENSCPVT00000028335.1">
    <property type="protein sequence ID" value="ENSCPVP00000025293.1"/>
    <property type="gene ID" value="ENSCPVG00000011911.2"/>
</dbReference>
<dbReference type="Pfam" id="PF18861">
    <property type="entry name" value="PTP_tm"/>
    <property type="match status" value="1"/>
</dbReference>
<dbReference type="SMART" id="SM00060">
    <property type="entry name" value="FN3"/>
    <property type="match status" value="17"/>
</dbReference>
<comment type="subcellular location">
    <subcellularLocation>
        <location evidence="1">Membrane</location>
        <topology evidence="1">Single-pass type I membrane protein</topology>
    </subcellularLocation>
</comment>
<dbReference type="InterPro" id="IPR003595">
    <property type="entry name" value="Tyr_Pase_cat"/>
</dbReference>
<comment type="similarity">
    <text evidence="11">Belongs to the protein-tyrosine phosphatase family. Receptor class 3 subfamily.</text>
</comment>
<dbReference type="PANTHER" id="PTHR46957:SF10">
    <property type="entry name" value="PROTEIN TYROSINE PHOSPHATASE, RECEPTOR TYPE, H"/>
    <property type="match status" value="1"/>
</dbReference>
<organism evidence="15 16">
    <name type="scientific">Geospiza parvula</name>
    <name type="common">Small tree-finch</name>
    <name type="synonym">Camarhynchus parvulus</name>
    <dbReference type="NCBI Taxonomy" id="87175"/>
    <lineage>
        <taxon>Eukaryota</taxon>
        <taxon>Metazoa</taxon>
        <taxon>Chordata</taxon>
        <taxon>Craniata</taxon>
        <taxon>Vertebrata</taxon>
        <taxon>Euteleostomi</taxon>
        <taxon>Archelosauria</taxon>
        <taxon>Archosauria</taxon>
        <taxon>Dinosauria</taxon>
        <taxon>Saurischia</taxon>
        <taxon>Theropoda</taxon>
        <taxon>Coelurosauria</taxon>
        <taxon>Aves</taxon>
        <taxon>Neognathae</taxon>
        <taxon>Neoaves</taxon>
        <taxon>Telluraves</taxon>
        <taxon>Australaves</taxon>
        <taxon>Passeriformes</taxon>
        <taxon>Thraupidae</taxon>
        <taxon>Camarhynchus</taxon>
    </lineage>
</organism>
<comment type="catalytic activity">
    <reaction evidence="12">
        <text>O-phospho-L-tyrosyl-[protein] + H2O = L-tyrosyl-[protein] + phosphate</text>
        <dbReference type="Rhea" id="RHEA:10684"/>
        <dbReference type="Rhea" id="RHEA-COMP:10136"/>
        <dbReference type="Rhea" id="RHEA-COMP:20101"/>
        <dbReference type="ChEBI" id="CHEBI:15377"/>
        <dbReference type="ChEBI" id="CHEBI:43474"/>
        <dbReference type="ChEBI" id="CHEBI:46858"/>
        <dbReference type="ChEBI" id="CHEBI:61978"/>
        <dbReference type="EC" id="3.1.3.48"/>
    </reaction>
</comment>
<evidence type="ECO:0000313" key="16">
    <source>
        <dbReference type="Proteomes" id="UP000694382"/>
    </source>
</evidence>
<dbReference type="InterPro" id="IPR003961">
    <property type="entry name" value="FN3_dom"/>
</dbReference>
<feature type="compositionally biased region" description="Polar residues" evidence="13">
    <location>
        <begin position="34"/>
        <end position="46"/>
    </location>
</feature>
<keyword evidence="10" id="KW-0325">Glycoprotein</keyword>
<evidence type="ECO:0000256" key="2">
    <source>
        <dbReference type="ARBA" id="ARBA00013064"/>
    </source>
</evidence>
<keyword evidence="9 14" id="KW-0472">Membrane</keyword>
<reference evidence="15" key="3">
    <citation type="submission" date="2025-09" db="UniProtKB">
        <authorList>
            <consortium name="Ensembl"/>
        </authorList>
    </citation>
    <scope>IDENTIFICATION</scope>
</reference>
<proteinExistence type="inferred from homology"/>
<gene>
    <name evidence="15" type="primary">LOC115913765</name>
</gene>
<evidence type="ECO:0000256" key="4">
    <source>
        <dbReference type="ARBA" id="ARBA00022729"/>
    </source>
</evidence>
<dbReference type="PROSITE" id="PS00383">
    <property type="entry name" value="TYR_PHOSPHATASE_1"/>
    <property type="match status" value="1"/>
</dbReference>
<dbReference type="PANTHER" id="PTHR46957">
    <property type="entry name" value="CYTOKINE RECEPTOR"/>
    <property type="match status" value="1"/>
</dbReference>
<dbReference type="InterPro" id="IPR013783">
    <property type="entry name" value="Ig-like_fold"/>
</dbReference>
<dbReference type="GO" id="GO:0043235">
    <property type="term" value="C:receptor complex"/>
    <property type="evidence" value="ECO:0007669"/>
    <property type="project" value="TreeGrafter"/>
</dbReference>